<reference evidence="1 2" key="1">
    <citation type="submission" date="2008-06" db="EMBL/GenBank/DDBJ databases">
        <title>Complete sequence of Pelodictyon phaeoclathratiforme BU-1.</title>
        <authorList>
            <consortium name="US DOE Joint Genome Institute"/>
            <person name="Lucas S."/>
            <person name="Copeland A."/>
            <person name="Lapidus A."/>
            <person name="Glavina del Rio T."/>
            <person name="Dalin E."/>
            <person name="Tice H."/>
            <person name="Bruce D."/>
            <person name="Goodwin L."/>
            <person name="Pitluck S."/>
            <person name="Schmutz J."/>
            <person name="Larimer F."/>
            <person name="Land M."/>
            <person name="Hauser L."/>
            <person name="Kyrpides N."/>
            <person name="Mikhailova N."/>
            <person name="Liu Z."/>
            <person name="Li T."/>
            <person name="Zhao F."/>
            <person name="Overmann J."/>
            <person name="Bryant D.A."/>
            <person name="Richardson P."/>
        </authorList>
    </citation>
    <scope>NUCLEOTIDE SEQUENCE [LARGE SCALE GENOMIC DNA]</scope>
    <source>
        <strain evidence="2">DSM 5477 / BU-1</strain>
    </source>
</reference>
<dbReference type="HOGENOM" id="CLU_167560_0_0_10"/>
<proteinExistence type="predicted"/>
<dbReference type="eggNOG" id="COG3472">
    <property type="taxonomic scope" value="Bacteria"/>
</dbReference>
<dbReference type="KEGG" id="pph:Ppha_1401"/>
<protein>
    <submittedName>
        <fullName evidence="1">Uncharacterized protein</fullName>
    </submittedName>
</protein>
<dbReference type="PANTHER" id="PTHR37292">
    <property type="entry name" value="VNG6097C"/>
    <property type="match status" value="1"/>
</dbReference>
<gene>
    <name evidence="1" type="ordered locus">Ppha_1401</name>
</gene>
<sequence>MNTGGDIHHIFPWQYLKENGFSQSQYNQVENYVYVQQEINIKVGKRSPADYIGQIREQCQSGKLAFGGIDTLPDFEANLEANCIPGTIYEMTLKDYDEFLGVRRILMARKIKCFYQSL</sequence>
<dbReference type="STRING" id="324925.Ppha_1401"/>
<name>B4S9W8_PELPB</name>
<accession>B4S9W8</accession>
<evidence type="ECO:0000313" key="1">
    <source>
        <dbReference type="EMBL" id="ACF43664.1"/>
    </source>
</evidence>
<dbReference type="EMBL" id="CP001110">
    <property type="protein sequence ID" value="ACF43664.1"/>
    <property type="molecule type" value="Genomic_DNA"/>
</dbReference>
<organism evidence="1 2">
    <name type="scientific">Pelodictyon phaeoclathratiforme (strain DSM 5477 / BU-1)</name>
    <dbReference type="NCBI Taxonomy" id="324925"/>
    <lineage>
        <taxon>Bacteria</taxon>
        <taxon>Pseudomonadati</taxon>
        <taxon>Chlorobiota</taxon>
        <taxon>Chlorobiia</taxon>
        <taxon>Chlorobiales</taxon>
        <taxon>Chlorobiaceae</taxon>
        <taxon>Chlorobium/Pelodictyon group</taxon>
        <taxon>Pelodictyon</taxon>
    </lineage>
</organism>
<dbReference type="RefSeq" id="WP_012508155.1">
    <property type="nucleotide sequence ID" value="NC_011060.1"/>
</dbReference>
<keyword evidence="2" id="KW-1185">Reference proteome</keyword>
<dbReference type="AlphaFoldDB" id="B4S9W8"/>
<dbReference type="OrthoDB" id="9759819at2"/>
<evidence type="ECO:0000313" key="2">
    <source>
        <dbReference type="Proteomes" id="UP000002724"/>
    </source>
</evidence>
<dbReference type="PANTHER" id="PTHR37292:SF2">
    <property type="entry name" value="DUF262 DOMAIN-CONTAINING PROTEIN"/>
    <property type="match status" value="1"/>
</dbReference>
<dbReference type="Proteomes" id="UP000002724">
    <property type="component" value="Chromosome"/>
</dbReference>